<dbReference type="Pfam" id="PF21158">
    <property type="entry name" value="flgK_1st_1"/>
    <property type="match status" value="1"/>
</dbReference>
<dbReference type="OrthoDB" id="9802553at2"/>
<comment type="subcellular location">
    <subcellularLocation>
        <location evidence="1">Bacterial flagellum</location>
    </subcellularLocation>
    <subcellularLocation>
        <location evidence="2">Secreted</location>
    </subcellularLocation>
</comment>
<proteinExistence type="inferred from homology"/>
<keyword evidence="11" id="KW-0282">Flagellum</keyword>
<feature type="domain" description="Flagellar hook-associated protein FlgK helical" evidence="10">
    <location>
        <begin position="92"/>
        <end position="321"/>
    </location>
</feature>
<dbReference type="Pfam" id="PF22638">
    <property type="entry name" value="FlgK_D1"/>
    <property type="match status" value="1"/>
</dbReference>
<dbReference type="PANTHER" id="PTHR30033">
    <property type="entry name" value="FLAGELLAR HOOK-ASSOCIATED PROTEIN 1"/>
    <property type="match status" value="1"/>
</dbReference>
<dbReference type="PRINTS" id="PR01005">
    <property type="entry name" value="FLGHOOKAP1"/>
</dbReference>
<dbReference type="InterPro" id="IPR053927">
    <property type="entry name" value="FlgK_helical"/>
</dbReference>
<sequence length="653" mass="69040">MSLQSIGVSGLVATRLALDTTGHNIANVNTDGYSRQRIDFATRLPSQSAVGFIGSGVDASEVRRQYDDFIAGQMRASSSVASELQAYFEGAKQLDDLVANADAGLQPVIQNFFNALQGMADDPASIPARQLVLTEAASLADRFQYFDQQFESMRNQINNQIGYNIGQINRIAEGIAEINADIKIAYGSTPNDLLDKRDQLVNELAELVDIQVLEQTDGAYNVFIGKGQPLVMDTDASTLGTQPSTMDPSHLEITFDFAFGTQVVTDQMSGGEIGGMLRFRDEILDPTQNRVGLVALGIAEEINSQNQLGLDLQGLTGTAMFGMGTVEVFPRPGNGSSITATINDVGSLTGDAYELTYDGADFTLRNLNSGVTQVLAAGLNTVDGVDIDINAVGAAAGDTFIIQPTRNAAHNFSLLFDDVERLAAASPLRVGPAVDANGNPLNTGSATITQPANTSMTGLPLAGGTIQLVYDDQGGPTSGFEVYYPGSVPGVDPFDDFITYDDLNTATVAGTQVPGTTFPLYGDISFTISGVPDDGDTFIIGNNTSGTGDNRNALGLVSVQSQSVLLGGTSTIDESYVSMVSDVGSRTRHAELNLSAQESLLTRTKEAMAEVSGVNLDEEAGRLIQYQQAYQASAQVISVASTLFDTLLGAVRR</sequence>
<evidence type="ECO:0000259" key="9">
    <source>
        <dbReference type="Pfam" id="PF21158"/>
    </source>
</evidence>
<evidence type="ECO:0000259" key="8">
    <source>
        <dbReference type="Pfam" id="PF06429"/>
    </source>
</evidence>
<accession>A0A1E2UQ98</accession>
<dbReference type="Pfam" id="PF00460">
    <property type="entry name" value="Flg_bb_rod"/>
    <property type="match status" value="1"/>
</dbReference>
<evidence type="ECO:0000256" key="6">
    <source>
        <dbReference type="ARBA" id="ARBA00023143"/>
    </source>
</evidence>
<evidence type="ECO:0000256" key="2">
    <source>
        <dbReference type="ARBA" id="ARBA00004613"/>
    </source>
</evidence>
<evidence type="ECO:0000256" key="5">
    <source>
        <dbReference type="ARBA" id="ARBA00022525"/>
    </source>
</evidence>
<evidence type="ECO:0000313" key="12">
    <source>
        <dbReference type="Proteomes" id="UP000094849"/>
    </source>
</evidence>
<keyword evidence="11" id="KW-0966">Cell projection</keyword>
<feature type="domain" description="Flagellar basal body rod protein N-terminal" evidence="7">
    <location>
        <begin position="6"/>
        <end position="33"/>
    </location>
</feature>
<keyword evidence="12" id="KW-1185">Reference proteome</keyword>
<name>A0A1E2UQ98_9GAMM</name>
<dbReference type="Proteomes" id="UP000094849">
    <property type="component" value="Unassembled WGS sequence"/>
</dbReference>
<dbReference type="SUPFAM" id="SSF64518">
    <property type="entry name" value="Phase 1 flagellin"/>
    <property type="match status" value="2"/>
</dbReference>
<feature type="domain" description="Flagellar hook-associated protein 1 D2-like" evidence="9">
    <location>
        <begin position="334"/>
        <end position="404"/>
    </location>
</feature>
<protein>
    <recommendedName>
        <fullName evidence="4">Flagellar hook-associated protein 1</fullName>
    </recommendedName>
</protein>
<dbReference type="NCBIfam" id="TIGR02492">
    <property type="entry name" value="flgK_ends"/>
    <property type="match status" value="1"/>
</dbReference>
<comment type="caution">
    <text evidence="11">The sequence shown here is derived from an EMBL/GenBank/DDBJ whole genome shotgun (WGS) entry which is preliminary data.</text>
</comment>
<keyword evidence="11" id="KW-0969">Cilium</keyword>
<dbReference type="InterPro" id="IPR001444">
    <property type="entry name" value="Flag_bb_rod_N"/>
</dbReference>
<dbReference type="InterPro" id="IPR002371">
    <property type="entry name" value="FlgK"/>
</dbReference>
<comment type="similarity">
    <text evidence="3">Belongs to the flagella basal body rod proteins family.</text>
</comment>
<keyword evidence="6" id="KW-0975">Bacterial flagellum</keyword>
<evidence type="ECO:0000259" key="7">
    <source>
        <dbReference type="Pfam" id="PF00460"/>
    </source>
</evidence>
<dbReference type="GO" id="GO:0005198">
    <property type="term" value="F:structural molecule activity"/>
    <property type="evidence" value="ECO:0007669"/>
    <property type="project" value="InterPro"/>
</dbReference>
<dbReference type="Pfam" id="PF06429">
    <property type="entry name" value="Flg_bbr_C"/>
    <property type="match status" value="1"/>
</dbReference>
<dbReference type="STRING" id="1818881.A3196_08870"/>
<evidence type="ECO:0000259" key="10">
    <source>
        <dbReference type="Pfam" id="PF22638"/>
    </source>
</evidence>
<dbReference type="InterPro" id="IPR049119">
    <property type="entry name" value="FlgK_D2-like"/>
</dbReference>
<dbReference type="PANTHER" id="PTHR30033:SF1">
    <property type="entry name" value="FLAGELLAR HOOK-ASSOCIATED PROTEIN 1"/>
    <property type="match status" value="1"/>
</dbReference>
<dbReference type="RefSeq" id="WP_069020305.1">
    <property type="nucleotide sequence ID" value="NZ_LVJY01000006.1"/>
</dbReference>
<dbReference type="EMBL" id="LVJZ01000003">
    <property type="protein sequence ID" value="ODB96861.1"/>
    <property type="molecule type" value="Genomic_DNA"/>
</dbReference>
<dbReference type="AlphaFoldDB" id="A0A1E2UQ98"/>
<dbReference type="GO" id="GO:0009424">
    <property type="term" value="C:bacterial-type flagellum hook"/>
    <property type="evidence" value="ECO:0007669"/>
    <property type="project" value="InterPro"/>
</dbReference>
<feature type="domain" description="Flagellar basal-body/hook protein C-terminal" evidence="8">
    <location>
        <begin position="608"/>
        <end position="648"/>
    </location>
</feature>
<gene>
    <name evidence="11" type="ORF">A3196_08870</name>
</gene>
<keyword evidence="5" id="KW-0964">Secreted</keyword>
<dbReference type="GO" id="GO:0044780">
    <property type="term" value="P:bacterial-type flagellum assembly"/>
    <property type="evidence" value="ECO:0007669"/>
    <property type="project" value="InterPro"/>
</dbReference>
<evidence type="ECO:0000256" key="1">
    <source>
        <dbReference type="ARBA" id="ARBA00004365"/>
    </source>
</evidence>
<evidence type="ECO:0000313" key="11">
    <source>
        <dbReference type="EMBL" id="ODB96861.1"/>
    </source>
</evidence>
<reference evidence="11 12" key="1">
    <citation type="submission" date="2016-03" db="EMBL/GenBank/DDBJ databases">
        <title>Chemosynthetic sulphur-oxidizing symbionts of marine invertebrate animals are capable of nitrogen fixation.</title>
        <authorList>
            <person name="Petersen J.M."/>
            <person name="Kemper A."/>
            <person name="Gruber-Vodicka H."/>
            <person name="Cardini U."/>
            <person name="Geest Mvander."/>
            <person name="Kleiner M."/>
            <person name="Bulgheresi S."/>
            <person name="Fussmann M."/>
            <person name="Herbold C."/>
            <person name="Seah B.K.B."/>
            <person name="Antony C.Paul."/>
            <person name="Liu D."/>
            <person name="Belitz A."/>
            <person name="Weber M."/>
        </authorList>
    </citation>
    <scope>NUCLEOTIDE SEQUENCE [LARGE SCALE GENOMIC DNA]</scope>
    <source>
        <strain evidence="11">G_D</strain>
    </source>
</reference>
<dbReference type="InterPro" id="IPR010930">
    <property type="entry name" value="Flg_bb/hook_C_dom"/>
</dbReference>
<dbReference type="GO" id="GO:0005576">
    <property type="term" value="C:extracellular region"/>
    <property type="evidence" value="ECO:0007669"/>
    <property type="project" value="UniProtKB-SubCell"/>
</dbReference>
<organism evidence="11 12">
    <name type="scientific">Candidatus Thiodiazotropha endoloripes</name>
    <dbReference type="NCBI Taxonomy" id="1818881"/>
    <lineage>
        <taxon>Bacteria</taxon>
        <taxon>Pseudomonadati</taxon>
        <taxon>Pseudomonadota</taxon>
        <taxon>Gammaproteobacteria</taxon>
        <taxon>Chromatiales</taxon>
        <taxon>Sedimenticolaceae</taxon>
        <taxon>Candidatus Thiodiazotropha</taxon>
    </lineage>
</organism>
<evidence type="ECO:0000256" key="4">
    <source>
        <dbReference type="ARBA" id="ARBA00016244"/>
    </source>
</evidence>
<evidence type="ECO:0000256" key="3">
    <source>
        <dbReference type="ARBA" id="ARBA00009677"/>
    </source>
</evidence>